<accession>A0A2P2PMK7</accession>
<proteinExistence type="predicted"/>
<dbReference type="AlphaFoldDB" id="A0A2P2PMK7"/>
<reference evidence="1" key="1">
    <citation type="submission" date="2018-02" db="EMBL/GenBank/DDBJ databases">
        <title>Rhizophora mucronata_Transcriptome.</title>
        <authorList>
            <person name="Meera S.P."/>
            <person name="Sreeshan A."/>
            <person name="Augustine A."/>
        </authorList>
    </citation>
    <scope>NUCLEOTIDE SEQUENCE</scope>
    <source>
        <tissue evidence="1">Leaf</tissue>
    </source>
</reference>
<name>A0A2P2PMK7_RHIMU</name>
<dbReference type="EMBL" id="GGEC01075375">
    <property type="protein sequence ID" value="MBX55859.1"/>
    <property type="molecule type" value="Transcribed_RNA"/>
</dbReference>
<organism evidence="1">
    <name type="scientific">Rhizophora mucronata</name>
    <name type="common">Asiatic mangrove</name>
    <dbReference type="NCBI Taxonomy" id="61149"/>
    <lineage>
        <taxon>Eukaryota</taxon>
        <taxon>Viridiplantae</taxon>
        <taxon>Streptophyta</taxon>
        <taxon>Embryophyta</taxon>
        <taxon>Tracheophyta</taxon>
        <taxon>Spermatophyta</taxon>
        <taxon>Magnoliopsida</taxon>
        <taxon>eudicotyledons</taxon>
        <taxon>Gunneridae</taxon>
        <taxon>Pentapetalae</taxon>
        <taxon>rosids</taxon>
        <taxon>fabids</taxon>
        <taxon>Malpighiales</taxon>
        <taxon>Rhizophoraceae</taxon>
        <taxon>Rhizophora</taxon>
    </lineage>
</organism>
<evidence type="ECO:0000313" key="1">
    <source>
        <dbReference type="EMBL" id="MBX55859.1"/>
    </source>
</evidence>
<protein>
    <submittedName>
        <fullName evidence="1">Uncharacterized protein</fullName>
    </submittedName>
</protein>
<sequence length="43" mass="4917">MEQIVWQISDKTRARISIHSLCQCQSTNAGHHISNLHNSNTKE</sequence>